<evidence type="ECO:0000256" key="7">
    <source>
        <dbReference type="ARBA" id="ARBA00023098"/>
    </source>
</evidence>
<evidence type="ECO:0000256" key="5">
    <source>
        <dbReference type="ARBA" id="ARBA00022989"/>
    </source>
</evidence>
<gene>
    <name evidence="22" type="ORF">LRAMOSA04984</name>
</gene>
<dbReference type="GO" id="GO:0004464">
    <property type="term" value="F:leukotriene-C4 synthase activity"/>
    <property type="evidence" value="ECO:0007669"/>
    <property type="project" value="UniProtKB-EC"/>
</dbReference>
<dbReference type="EMBL" id="LK023368">
    <property type="protein sequence ID" value="CDS12800.1"/>
    <property type="molecule type" value="Genomic_DNA"/>
</dbReference>
<accession>A0A077WZR0</accession>
<dbReference type="InterPro" id="IPR001129">
    <property type="entry name" value="Membr-assoc_MAPEG"/>
</dbReference>
<dbReference type="GO" id="GO:0006629">
    <property type="term" value="P:lipid metabolic process"/>
    <property type="evidence" value="ECO:0007669"/>
    <property type="project" value="UniProtKB-KW"/>
</dbReference>
<comment type="catalytic activity">
    <reaction evidence="17">
        <text>15-deoxy-Delta(12,14)-prostaglandin J2 + glutathione = 15-deoxy-Delta(12,14)-prostaglandin J2-S-(R)-glutathione</text>
        <dbReference type="Rhea" id="RHEA:75963"/>
        <dbReference type="ChEBI" id="CHEBI:57925"/>
        <dbReference type="ChEBI" id="CHEBI:85236"/>
        <dbReference type="ChEBI" id="CHEBI:194498"/>
    </reaction>
    <physiologicalReaction direction="left-to-right" evidence="17">
        <dbReference type="Rhea" id="RHEA:75964"/>
    </physiologicalReaction>
</comment>
<dbReference type="InterPro" id="IPR050997">
    <property type="entry name" value="MAPEG"/>
</dbReference>
<evidence type="ECO:0000256" key="18">
    <source>
        <dbReference type="ARBA" id="ARBA00069748"/>
    </source>
</evidence>
<evidence type="ECO:0000256" key="15">
    <source>
        <dbReference type="ARBA" id="ARBA00039056"/>
    </source>
</evidence>
<keyword evidence="11" id="KW-0456">Lyase</keyword>
<keyword evidence="12" id="KW-0449">Lipoprotein</keyword>
<evidence type="ECO:0000256" key="13">
    <source>
        <dbReference type="ARBA" id="ARBA00037884"/>
    </source>
</evidence>
<comment type="catalytic activity">
    <reaction evidence="16">
        <text>leukotriene C4 = leukotriene A4 + glutathione</text>
        <dbReference type="Rhea" id="RHEA:17617"/>
        <dbReference type="ChEBI" id="CHEBI:57463"/>
        <dbReference type="ChEBI" id="CHEBI:57925"/>
        <dbReference type="ChEBI" id="CHEBI:57973"/>
        <dbReference type="EC" id="4.4.1.20"/>
    </reaction>
    <physiologicalReaction direction="right-to-left" evidence="16">
        <dbReference type="Rhea" id="RHEA:17619"/>
    </physiologicalReaction>
</comment>
<keyword evidence="10" id="KW-0564">Palmitate</keyword>
<dbReference type="OrthoDB" id="410651at2759"/>
<keyword evidence="5 21" id="KW-1133">Transmembrane helix</keyword>
<dbReference type="PANTHER" id="PTHR10250">
    <property type="entry name" value="MICROSOMAL GLUTATHIONE S-TRANSFERASE"/>
    <property type="match status" value="1"/>
</dbReference>
<evidence type="ECO:0000256" key="10">
    <source>
        <dbReference type="ARBA" id="ARBA00023139"/>
    </source>
</evidence>
<comment type="pathway">
    <text evidence="13">Lipid metabolism; leukotriene C4 biosynthesis.</text>
</comment>
<name>A0A077WZR0_9FUNG</name>
<feature type="transmembrane region" description="Helical" evidence="21">
    <location>
        <begin position="123"/>
        <end position="142"/>
    </location>
</feature>
<keyword evidence="2" id="KW-0808">Transferase</keyword>
<dbReference type="FunFam" id="1.20.120.550:FF:000004">
    <property type="entry name" value="Microsomal glutathione S-transferase 3"/>
    <property type="match status" value="1"/>
</dbReference>
<evidence type="ECO:0000256" key="17">
    <source>
        <dbReference type="ARBA" id="ARBA00051411"/>
    </source>
</evidence>
<organism evidence="22">
    <name type="scientific">Lichtheimia ramosa</name>
    <dbReference type="NCBI Taxonomy" id="688394"/>
    <lineage>
        <taxon>Eukaryota</taxon>
        <taxon>Fungi</taxon>
        <taxon>Fungi incertae sedis</taxon>
        <taxon>Mucoromycota</taxon>
        <taxon>Mucoromycotina</taxon>
        <taxon>Mucoromycetes</taxon>
        <taxon>Mucorales</taxon>
        <taxon>Lichtheimiaceae</taxon>
        <taxon>Lichtheimia</taxon>
    </lineage>
</organism>
<dbReference type="Gene3D" id="1.20.120.550">
    <property type="entry name" value="Membrane associated eicosanoid/glutathione metabolism-like domain"/>
    <property type="match status" value="1"/>
</dbReference>
<dbReference type="GO" id="GO:0004364">
    <property type="term" value="F:glutathione transferase activity"/>
    <property type="evidence" value="ECO:0007669"/>
    <property type="project" value="TreeGrafter"/>
</dbReference>
<evidence type="ECO:0000256" key="16">
    <source>
        <dbReference type="ARBA" id="ARBA00049298"/>
    </source>
</evidence>
<keyword evidence="4" id="KW-1000">Mitochondrion outer membrane</keyword>
<dbReference type="EC" id="4.4.1.20" evidence="15"/>
<proteinExistence type="predicted"/>
<evidence type="ECO:0000256" key="19">
    <source>
        <dbReference type="ARBA" id="ARBA00075145"/>
    </source>
</evidence>
<evidence type="ECO:0000256" key="14">
    <source>
        <dbReference type="ARBA" id="ARBA00037916"/>
    </source>
</evidence>
<evidence type="ECO:0000256" key="1">
    <source>
        <dbReference type="ARBA" id="ARBA00004374"/>
    </source>
</evidence>
<dbReference type="GO" id="GO:0004602">
    <property type="term" value="F:glutathione peroxidase activity"/>
    <property type="evidence" value="ECO:0007669"/>
    <property type="project" value="TreeGrafter"/>
</dbReference>
<evidence type="ECO:0000256" key="4">
    <source>
        <dbReference type="ARBA" id="ARBA00022787"/>
    </source>
</evidence>
<feature type="transmembrane region" description="Helical" evidence="21">
    <location>
        <begin position="12"/>
        <end position="32"/>
    </location>
</feature>
<evidence type="ECO:0000256" key="21">
    <source>
        <dbReference type="SAM" id="Phobius"/>
    </source>
</evidence>
<evidence type="ECO:0000256" key="12">
    <source>
        <dbReference type="ARBA" id="ARBA00023288"/>
    </source>
</evidence>
<dbReference type="AlphaFoldDB" id="A0A077WZR0"/>
<evidence type="ECO:0000256" key="8">
    <source>
        <dbReference type="ARBA" id="ARBA00023128"/>
    </source>
</evidence>
<evidence type="ECO:0000256" key="3">
    <source>
        <dbReference type="ARBA" id="ARBA00022692"/>
    </source>
</evidence>
<comment type="pathway">
    <text evidence="14">Lipid metabolism; arachidonate metabolism.</text>
</comment>
<dbReference type="InterPro" id="IPR023352">
    <property type="entry name" value="MAPEG-like_dom_sf"/>
</dbReference>
<protein>
    <recommendedName>
        <fullName evidence="18">Glutathione S-transferase 3, mitochondrial</fullName>
        <ecNumber evidence="15">4.4.1.20</ecNumber>
    </recommendedName>
    <alternativeName>
        <fullName evidence="19">Glutathione peroxidase MGST3</fullName>
    </alternativeName>
    <alternativeName>
        <fullName evidence="20">LTC4 synthase MGST3</fullName>
    </alternativeName>
</protein>
<evidence type="ECO:0000256" key="11">
    <source>
        <dbReference type="ARBA" id="ARBA00023239"/>
    </source>
</evidence>
<keyword evidence="3 21" id="KW-0812">Transmembrane</keyword>
<sequence length="149" mass="16510">MVVLTLSQEHGFILSVLLLSLFQLFAMTMRVGRARKVAGVPYPYVYAEKNEAENEFDKHVFNCVQRVHQNTLETYPSFAILLVLGGISHPLITAGAGFFYLITREVYARGYSTGEPSKRATGVRFAAIAELIMLGTTVHSIYEVFAGST</sequence>
<reference evidence="22" key="1">
    <citation type="journal article" date="2014" name="Genome Announc.">
        <title>De novo whole-genome sequence and genome annotation of Lichtheimia ramosa.</title>
        <authorList>
            <person name="Linde J."/>
            <person name="Schwartze V."/>
            <person name="Binder U."/>
            <person name="Lass-Florl C."/>
            <person name="Voigt K."/>
            <person name="Horn F."/>
        </authorList>
    </citation>
    <scope>NUCLEOTIDE SEQUENCE</scope>
    <source>
        <strain evidence="22">JMRC FSU:6197</strain>
    </source>
</reference>
<dbReference type="Pfam" id="PF01124">
    <property type="entry name" value="MAPEG"/>
    <property type="match status" value="1"/>
</dbReference>
<dbReference type="GO" id="GO:0005741">
    <property type="term" value="C:mitochondrial outer membrane"/>
    <property type="evidence" value="ECO:0007669"/>
    <property type="project" value="UniProtKB-SubCell"/>
</dbReference>
<keyword evidence="6" id="KW-0560">Oxidoreductase</keyword>
<evidence type="ECO:0000256" key="20">
    <source>
        <dbReference type="ARBA" id="ARBA00076908"/>
    </source>
</evidence>
<evidence type="ECO:0000313" key="22">
    <source>
        <dbReference type="EMBL" id="CDS12800.1"/>
    </source>
</evidence>
<keyword evidence="8" id="KW-0496">Mitochondrion</keyword>
<evidence type="ECO:0000256" key="6">
    <source>
        <dbReference type="ARBA" id="ARBA00023002"/>
    </source>
</evidence>
<evidence type="ECO:0000256" key="2">
    <source>
        <dbReference type="ARBA" id="ARBA00022679"/>
    </source>
</evidence>
<dbReference type="PANTHER" id="PTHR10250:SF26">
    <property type="entry name" value="GLUTATHIONE S-TRANSFERASE 3, MITOCHONDRIAL"/>
    <property type="match status" value="1"/>
</dbReference>
<dbReference type="SUPFAM" id="SSF161084">
    <property type="entry name" value="MAPEG domain-like"/>
    <property type="match status" value="1"/>
</dbReference>
<keyword evidence="7" id="KW-0443">Lipid metabolism</keyword>
<feature type="transmembrane region" description="Helical" evidence="21">
    <location>
        <begin position="78"/>
        <end position="102"/>
    </location>
</feature>
<dbReference type="GO" id="GO:0005635">
    <property type="term" value="C:nuclear envelope"/>
    <property type="evidence" value="ECO:0007669"/>
    <property type="project" value="TreeGrafter"/>
</dbReference>
<comment type="subcellular location">
    <subcellularLocation>
        <location evidence="1">Mitochondrion outer membrane</location>
        <topology evidence="1">Multi-pass membrane protein</topology>
    </subcellularLocation>
</comment>
<evidence type="ECO:0000256" key="9">
    <source>
        <dbReference type="ARBA" id="ARBA00023136"/>
    </source>
</evidence>
<dbReference type="GO" id="GO:0005783">
    <property type="term" value="C:endoplasmic reticulum"/>
    <property type="evidence" value="ECO:0007669"/>
    <property type="project" value="TreeGrafter"/>
</dbReference>
<keyword evidence="9 21" id="KW-0472">Membrane</keyword>